<dbReference type="PROSITE" id="PS51194">
    <property type="entry name" value="HELICASE_CTER"/>
    <property type="match status" value="1"/>
</dbReference>
<evidence type="ECO:0000259" key="7">
    <source>
        <dbReference type="PROSITE" id="PS51194"/>
    </source>
</evidence>
<dbReference type="SUPFAM" id="SSF52540">
    <property type="entry name" value="P-loop containing nucleoside triphosphate hydrolases"/>
    <property type="match status" value="2"/>
</dbReference>
<protein>
    <submittedName>
        <fullName evidence="8">Putative dna-directed dna polymerase theta</fullName>
    </submittedName>
</protein>
<evidence type="ECO:0000313" key="8">
    <source>
        <dbReference type="EMBL" id="KKY18403.1"/>
    </source>
</evidence>
<dbReference type="InterPro" id="IPR046931">
    <property type="entry name" value="HTH_61"/>
</dbReference>
<dbReference type="Proteomes" id="UP000053317">
    <property type="component" value="Unassembled WGS sequence"/>
</dbReference>
<dbReference type="InterPro" id="IPR014001">
    <property type="entry name" value="Helicase_ATP-bd"/>
</dbReference>
<dbReference type="InterPro" id="IPR001650">
    <property type="entry name" value="Helicase_C-like"/>
</dbReference>
<feature type="domain" description="Helicase C-terminal" evidence="7">
    <location>
        <begin position="254"/>
        <end position="447"/>
    </location>
</feature>
<dbReference type="Gene3D" id="1.10.3380.20">
    <property type="match status" value="1"/>
</dbReference>
<dbReference type="GO" id="GO:0043138">
    <property type="term" value="F:3'-5' DNA helicase activity"/>
    <property type="evidence" value="ECO:0007669"/>
    <property type="project" value="UniProtKB-EC"/>
</dbReference>
<gene>
    <name evidence="8" type="ORF">UCRPC4_g04973</name>
</gene>
<dbReference type="OrthoDB" id="2320933at2759"/>
<evidence type="ECO:0000256" key="4">
    <source>
        <dbReference type="ARBA" id="ARBA00022840"/>
    </source>
</evidence>
<evidence type="ECO:0000313" key="9">
    <source>
        <dbReference type="Proteomes" id="UP000053317"/>
    </source>
</evidence>
<reference evidence="8 9" key="2">
    <citation type="submission" date="2015-05" db="EMBL/GenBank/DDBJ databases">
        <authorList>
            <person name="Morales-Cruz A."/>
            <person name="Amrine K.C."/>
            <person name="Cantu D."/>
        </authorList>
    </citation>
    <scope>NUCLEOTIDE SEQUENCE [LARGE SCALE GENOMIC DNA]</scope>
    <source>
        <strain evidence="8">UCRPC4</strain>
    </source>
</reference>
<dbReference type="InterPro" id="IPR057220">
    <property type="entry name" value="DUF7898"/>
</dbReference>
<dbReference type="FunFam" id="1.10.3380.20:FF:000005">
    <property type="entry name" value="DNA-directed DNA polymerase theta, putative"/>
    <property type="match status" value="1"/>
</dbReference>
<keyword evidence="2" id="KW-0378">Hydrolase</keyword>
<keyword evidence="3" id="KW-0347">Helicase</keyword>
<evidence type="ECO:0000259" key="6">
    <source>
        <dbReference type="PROSITE" id="PS51192"/>
    </source>
</evidence>
<evidence type="ECO:0000256" key="1">
    <source>
        <dbReference type="ARBA" id="ARBA00022741"/>
    </source>
</evidence>
<keyword evidence="4" id="KW-0067">ATP-binding</keyword>
<organism evidence="8 9">
    <name type="scientific">Phaeomoniella chlamydospora</name>
    <name type="common">Phaeoacremonium chlamydosporum</name>
    <dbReference type="NCBI Taxonomy" id="158046"/>
    <lineage>
        <taxon>Eukaryota</taxon>
        <taxon>Fungi</taxon>
        <taxon>Dikarya</taxon>
        <taxon>Ascomycota</taxon>
        <taxon>Pezizomycotina</taxon>
        <taxon>Eurotiomycetes</taxon>
        <taxon>Chaetothyriomycetidae</taxon>
        <taxon>Phaeomoniellales</taxon>
        <taxon>Phaeomoniellaceae</taxon>
        <taxon>Phaeomoniella</taxon>
    </lineage>
</organism>
<dbReference type="Pfam" id="PF21099">
    <property type="entry name" value="POLQ_helical"/>
    <property type="match status" value="1"/>
</dbReference>
<dbReference type="PANTHER" id="PTHR47961">
    <property type="entry name" value="DNA POLYMERASE THETA, PUTATIVE (AFU_ORTHOLOGUE AFUA_1G05260)-RELATED"/>
    <property type="match status" value="1"/>
</dbReference>
<dbReference type="InterPro" id="IPR048960">
    <property type="entry name" value="POLQ-like_helical"/>
</dbReference>
<sequence length="782" mass="86668">MADQHSYRAIQTIGHETSVNIVQKQSYVFPYHAGQKRHHGAFVADAHISALPRQDLAYRDYLPPRSISAKVKGAIPEPSWRQPHTSSIRVAGFFDGSRSTLKLADIDIAICTIEKANALDNSAIDEGNIDQLGAVIVDEFHMIDDESRGYLIELMITKLLCVSNGLDKVQIIGMSATLSDVQLIAAWMNAKFYVSKHRPVPVHEYLVYEGGIYPTVDSKEFFRTASQLNSPIATQKPHASRLIDKSIHKELENPMTNAVVALAIETLNAGYGVLVFCSSRQGSQAMAQMIAKAVPTEGITNQMLDARLEFLAALQALPGGFESALKETVVKGVAFHHAGLTTEERETIAEAYDRGVLKVMVATCSLAAGCNLPARRVILNGARMGRDLVGPAMLRQMRGRAGRKGKGEVGESFVCCQKADLEAVAELMEAELPPVTSCLTPDKRGLTRALLEVVATRLAMTPQSIEDYVIRSLLYQLMEPNNVLSTLRTTIRDLLEQNLVEVTETGSYQATRLGQAIVASSLSPDDGIFVHDDLQRALKCFVMDSELHIFYLFTPVQSSTMPDISWTVFRDEMESLDESGMRTLQAVGINPALVHRLAQGTVLKEDTPEQVNRGRIYRRIFSAFQLRDLCNEIPIHEISVRYQVPRGFVQNLAQTCQGFAAGMIKFSERMGWGMLAAVLEHMVDRLRAGARADLLEMATVPFVKSRMARVFYDNGLKSVHALSEADPKDLVPIMMEVQGRKPGRFRGEAAEMLKAKLLIRAETIVSSASRIWERQRFLELHE</sequence>
<dbReference type="Gene3D" id="3.40.50.300">
    <property type="entry name" value="P-loop containing nucleotide triphosphate hydrolases"/>
    <property type="match status" value="2"/>
</dbReference>
<dbReference type="CDD" id="cd18795">
    <property type="entry name" value="SF2_C_Ski2"/>
    <property type="match status" value="1"/>
</dbReference>
<proteinExistence type="predicted"/>
<dbReference type="InterPro" id="IPR050474">
    <property type="entry name" value="Hel308_SKI2-like"/>
</dbReference>
<comment type="caution">
    <text evidence="8">The sequence shown here is derived from an EMBL/GenBank/DDBJ whole genome shotgun (WGS) entry which is preliminary data.</text>
</comment>
<dbReference type="SMART" id="SM00490">
    <property type="entry name" value="HELICc"/>
    <property type="match status" value="1"/>
</dbReference>
<name>A0A0G2G3K4_PHACM</name>
<keyword evidence="1" id="KW-0547">Nucleotide-binding</keyword>
<dbReference type="Pfam" id="PF00271">
    <property type="entry name" value="Helicase_C"/>
    <property type="match status" value="1"/>
</dbReference>
<dbReference type="AlphaFoldDB" id="A0A0G2G3K4"/>
<dbReference type="GO" id="GO:0005524">
    <property type="term" value="F:ATP binding"/>
    <property type="evidence" value="ECO:0007669"/>
    <property type="project" value="UniProtKB-KW"/>
</dbReference>
<feature type="domain" description="Helicase ATP-binding" evidence="6">
    <location>
        <begin position="89"/>
        <end position="196"/>
    </location>
</feature>
<dbReference type="SUPFAM" id="SSF158702">
    <property type="entry name" value="Sec63 N-terminal domain-like"/>
    <property type="match status" value="1"/>
</dbReference>
<comment type="catalytic activity">
    <reaction evidence="5">
        <text>ATP + H2O = ADP + phosphate + H(+)</text>
        <dbReference type="Rhea" id="RHEA:13065"/>
        <dbReference type="ChEBI" id="CHEBI:15377"/>
        <dbReference type="ChEBI" id="CHEBI:15378"/>
        <dbReference type="ChEBI" id="CHEBI:30616"/>
        <dbReference type="ChEBI" id="CHEBI:43474"/>
        <dbReference type="ChEBI" id="CHEBI:456216"/>
        <dbReference type="EC" id="5.6.2.4"/>
    </reaction>
</comment>
<dbReference type="GO" id="GO:0003887">
    <property type="term" value="F:DNA-directed DNA polymerase activity"/>
    <property type="evidence" value="ECO:0007669"/>
    <property type="project" value="UniProtKB-KW"/>
</dbReference>
<dbReference type="EMBL" id="LCWF01000123">
    <property type="protein sequence ID" value="KKY18403.1"/>
    <property type="molecule type" value="Genomic_DNA"/>
</dbReference>
<evidence type="ECO:0000256" key="3">
    <source>
        <dbReference type="ARBA" id="ARBA00022806"/>
    </source>
</evidence>
<dbReference type="GO" id="GO:0003676">
    <property type="term" value="F:nucleic acid binding"/>
    <property type="evidence" value="ECO:0007669"/>
    <property type="project" value="InterPro"/>
</dbReference>
<dbReference type="Pfam" id="PF00270">
    <property type="entry name" value="DEAD"/>
    <property type="match status" value="1"/>
</dbReference>
<keyword evidence="8" id="KW-0548">Nucleotidyltransferase</keyword>
<evidence type="ECO:0000256" key="5">
    <source>
        <dbReference type="ARBA" id="ARBA00048988"/>
    </source>
</evidence>
<dbReference type="PANTHER" id="PTHR47961:SF6">
    <property type="entry name" value="DNA-DIRECTED DNA POLYMERASE"/>
    <property type="match status" value="1"/>
</dbReference>
<evidence type="ECO:0000256" key="2">
    <source>
        <dbReference type="ARBA" id="ARBA00022801"/>
    </source>
</evidence>
<keyword evidence="9" id="KW-1185">Reference proteome</keyword>
<dbReference type="InterPro" id="IPR027417">
    <property type="entry name" value="P-loop_NTPase"/>
</dbReference>
<reference evidence="8 9" key="1">
    <citation type="submission" date="2015-05" db="EMBL/GenBank/DDBJ databases">
        <title>Distinctive expansion of gene families associated with plant cell wall degradation and secondary metabolism in the genomes of grapevine trunk pathogens.</title>
        <authorList>
            <person name="Lawrence D.P."/>
            <person name="Travadon R."/>
            <person name="Rolshausen P.E."/>
            <person name="Baumgartner K."/>
        </authorList>
    </citation>
    <scope>NUCLEOTIDE SEQUENCE [LARGE SCALE GENOMIC DNA]</scope>
    <source>
        <strain evidence="8">UCRPC4</strain>
    </source>
</reference>
<keyword evidence="8" id="KW-0239">DNA-directed DNA polymerase</keyword>
<accession>A0A0G2G3K4</accession>
<keyword evidence="8" id="KW-0808">Transferase</keyword>
<dbReference type="InterPro" id="IPR011545">
    <property type="entry name" value="DEAD/DEAH_box_helicase_dom"/>
</dbReference>
<dbReference type="Pfam" id="PF20470">
    <property type="entry name" value="HTH_61"/>
    <property type="match status" value="1"/>
</dbReference>
<dbReference type="PROSITE" id="PS51192">
    <property type="entry name" value="HELICASE_ATP_BIND_1"/>
    <property type="match status" value="1"/>
</dbReference>
<dbReference type="Pfam" id="PF25453">
    <property type="entry name" value="DUF7898"/>
    <property type="match status" value="1"/>
</dbReference>
<dbReference type="GO" id="GO:0016787">
    <property type="term" value="F:hydrolase activity"/>
    <property type="evidence" value="ECO:0007669"/>
    <property type="project" value="UniProtKB-KW"/>
</dbReference>